<evidence type="ECO:0000313" key="2">
    <source>
        <dbReference type="Proteomes" id="UP001480082"/>
    </source>
</evidence>
<sequence length="182" mass="20450">MQQLYIAMEKFGPSGSGWNEYIEWSGLTQLTEVVTLDGILCPFALPQIKDHYWPHIVCEDNMLNFFVDLDFLLSELPDTGNLNILGVIRGPTVDVRSLGWDEFAFMGYDLLDKDVGTSALSNCGGFADVFANAELSSVGLIDDFHRAVNIRNLLHEMYPEEHHADCDLWAIFRRQSSSGASR</sequence>
<keyword evidence="2" id="KW-1185">Reference proteome</keyword>
<name>A0ACC6T5K9_9HYPH</name>
<dbReference type="Proteomes" id="UP001480082">
    <property type="component" value="Unassembled WGS sequence"/>
</dbReference>
<evidence type="ECO:0000313" key="1">
    <source>
        <dbReference type="EMBL" id="MER9287248.1"/>
    </source>
</evidence>
<reference evidence="1 2" key="1">
    <citation type="journal article" date="2024" name="Proc. Natl. Acad. Sci. U.S.A.">
        <title>The evolutionary genomics of adaptation to stress in wild rhizobium bacteria.</title>
        <authorList>
            <person name="Kehlet-Delgado H."/>
            <person name="Montoya A.P."/>
            <person name="Jensen K.T."/>
            <person name="Wendlandt C.E."/>
            <person name="Dexheimer C."/>
            <person name="Roberts M."/>
            <person name="Torres Martinez L."/>
            <person name="Friesen M.L."/>
            <person name="Griffitts J.S."/>
            <person name="Porter S.S."/>
        </authorList>
    </citation>
    <scope>NUCLEOTIDE SEQUENCE [LARGE SCALE GENOMIC DNA]</scope>
    <source>
        <strain evidence="1 2">M0468</strain>
    </source>
</reference>
<protein>
    <submittedName>
        <fullName evidence="1">Uncharacterized protein</fullName>
    </submittedName>
</protein>
<proteinExistence type="predicted"/>
<organism evidence="1 2">
    <name type="scientific">Mesorhizobium australicum</name>
    <dbReference type="NCBI Taxonomy" id="536018"/>
    <lineage>
        <taxon>Bacteria</taxon>
        <taxon>Pseudomonadati</taxon>
        <taxon>Pseudomonadota</taxon>
        <taxon>Alphaproteobacteria</taxon>
        <taxon>Hyphomicrobiales</taxon>
        <taxon>Phyllobacteriaceae</taxon>
        <taxon>Mesorhizobium</taxon>
    </lineage>
</organism>
<comment type="caution">
    <text evidence="1">The sequence shown here is derived from an EMBL/GenBank/DDBJ whole genome shotgun (WGS) entry which is preliminary data.</text>
</comment>
<accession>A0ACC6T5K9</accession>
<dbReference type="EMBL" id="JAMYRI010000019">
    <property type="protein sequence ID" value="MER9287248.1"/>
    <property type="molecule type" value="Genomic_DNA"/>
</dbReference>
<gene>
    <name evidence="1" type="ORF">NKI81_25430</name>
</gene>